<dbReference type="InterPro" id="IPR036296">
    <property type="entry name" value="SKP1-like_dim_sf"/>
</dbReference>
<evidence type="ECO:0000256" key="1">
    <source>
        <dbReference type="ARBA" id="ARBA00004123"/>
    </source>
</evidence>
<dbReference type="EMBL" id="KZ451942">
    <property type="protein sequence ID" value="PKA60129.1"/>
    <property type="molecule type" value="Genomic_DNA"/>
</dbReference>
<evidence type="ECO:0000256" key="2">
    <source>
        <dbReference type="ARBA" id="ARBA00004906"/>
    </source>
</evidence>
<dbReference type="SUPFAM" id="SSF54695">
    <property type="entry name" value="POZ domain"/>
    <property type="match status" value="1"/>
</dbReference>
<evidence type="ECO:0000259" key="9">
    <source>
        <dbReference type="Pfam" id="PF03931"/>
    </source>
</evidence>
<comment type="similarity">
    <text evidence="3 7">Belongs to the SKP1 family.</text>
</comment>
<dbReference type="InterPro" id="IPR016073">
    <property type="entry name" value="Skp1_comp_POZ"/>
</dbReference>
<evidence type="ECO:0000256" key="4">
    <source>
        <dbReference type="ARBA" id="ARBA00022786"/>
    </source>
</evidence>
<dbReference type="SUPFAM" id="SSF81382">
    <property type="entry name" value="Skp1 dimerisation domain-like"/>
    <property type="match status" value="1"/>
</dbReference>
<dbReference type="GO" id="GO:0009867">
    <property type="term" value="P:jasmonic acid mediated signaling pathway"/>
    <property type="evidence" value="ECO:0007669"/>
    <property type="project" value="UniProtKB-ARBA"/>
</dbReference>
<feature type="domain" description="SKP1 component POZ" evidence="9">
    <location>
        <begin position="7"/>
        <end position="67"/>
    </location>
</feature>
<dbReference type="GO" id="GO:0005634">
    <property type="term" value="C:nucleus"/>
    <property type="evidence" value="ECO:0007669"/>
    <property type="project" value="UniProtKB-SubCell"/>
</dbReference>
<dbReference type="PANTHER" id="PTHR11165">
    <property type="entry name" value="SKP1"/>
    <property type="match status" value="1"/>
</dbReference>
<dbReference type="Pfam" id="PF03931">
    <property type="entry name" value="Skp1_POZ"/>
    <property type="match status" value="1"/>
</dbReference>
<dbReference type="Pfam" id="PF01466">
    <property type="entry name" value="Skp1"/>
    <property type="match status" value="1"/>
</dbReference>
<dbReference type="GO" id="GO:0006511">
    <property type="term" value="P:ubiquitin-dependent protein catabolic process"/>
    <property type="evidence" value="ECO:0007669"/>
    <property type="project" value="InterPro"/>
</dbReference>
<dbReference type="UniPathway" id="UPA00143"/>
<evidence type="ECO:0000256" key="5">
    <source>
        <dbReference type="ARBA" id="ARBA00023242"/>
    </source>
</evidence>
<evidence type="ECO:0000256" key="3">
    <source>
        <dbReference type="ARBA" id="ARBA00009993"/>
    </source>
</evidence>
<accession>A0A2I0AX61</accession>
<name>A0A2I0AX61_9ASPA</name>
<dbReference type="Gene3D" id="3.30.710.10">
    <property type="entry name" value="Potassium Channel Kv1.1, Chain A"/>
    <property type="match status" value="1"/>
</dbReference>
<sequence>MASDDGMKIALRSADGEEFAVEAAVARESQTIRHMIEDGCASSEIPLPNVEGKTLAKVLEYCMKHVKASSAGEDRYLEEELREWDSDFVKVDQETLFDIILAANYLNIPGLLDLTCKTVADMMRGKSPAEIRTIFNIKNDYTPEEEEEIRRENRWAFE</sequence>
<dbReference type="FunFam" id="3.30.710.10:FF:000170">
    <property type="entry name" value="SKP1-like protein 5"/>
    <property type="match status" value="1"/>
</dbReference>
<dbReference type="GO" id="GO:0016567">
    <property type="term" value="P:protein ubiquitination"/>
    <property type="evidence" value="ECO:0007669"/>
    <property type="project" value="UniProtKB-UniRule"/>
</dbReference>
<proteinExistence type="inferred from homology"/>
<dbReference type="AlphaFoldDB" id="A0A2I0AX61"/>
<protein>
    <recommendedName>
        <fullName evidence="7">SKP1-like protein</fullName>
    </recommendedName>
</protein>
<organism evidence="10 11">
    <name type="scientific">Apostasia shenzhenica</name>
    <dbReference type="NCBI Taxonomy" id="1088818"/>
    <lineage>
        <taxon>Eukaryota</taxon>
        <taxon>Viridiplantae</taxon>
        <taxon>Streptophyta</taxon>
        <taxon>Embryophyta</taxon>
        <taxon>Tracheophyta</taxon>
        <taxon>Spermatophyta</taxon>
        <taxon>Magnoliopsida</taxon>
        <taxon>Liliopsida</taxon>
        <taxon>Asparagales</taxon>
        <taxon>Orchidaceae</taxon>
        <taxon>Apostasioideae</taxon>
        <taxon>Apostasia</taxon>
    </lineage>
</organism>
<dbReference type="InterPro" id="IPR016897">
    <property type="entry name" value="SKP1"/>
</dbReference>
<dbReference type="InterPro" id="IPR011333">
    <property type="entry name" value="SKP1/BTB/POZ_sf"/>
</dbReference>
<dbReference type="InterPro" id="IPR016072">
    <property type="entry name" value="Skp1_comp_dimer"/>
</dbReference>
<evidence type="ECO:0000313" key="11">
    <source>
        <dbReference type="Proteomes" id="UP000236161"/>
    </source>
</evidence>
<dbReference type="SMART" id="SM00512">
    <property type="entry name" value="Skp1"/>
    <property type="match status" value="1"/>
</dbReference>
<evidence type="ECO:0000259" key="8">
    <source>
        <dbReference type="Pfam" id="PF01466"/>
    </source>
</evidence>
<evidence type="ECO:0000313" key="10">
    <source>
        <dbReference type="EMBL" id="PKA60129.1"/>
    </source>
</evidence>
<evidence type="ECO:0000256" key="7">
    <source>
        <dbReference type="PIRNR" id="PIRNR028729"/>
    </source>
</evidence>
<dbReference type="OrthoDB" id="1903179at2759"/>
<keyword evidence="11" id="KW-1185">Reference proteome</keyword>
<comment type="pathway">
    <text evidence="2 7">Protein modification; protein ubiquitination.</text>
</comment>
<feature type="domain" description="SKP1 component dimerisation" evidence="8">
    <location>
        <begin position="109"/>
        <end position="156"/>
    </location>
</feature>
<keyword evidence="5" id="KW-0539">Nucleus</keyword>
<comment type="function">
    <text evidence="6 7">Involved in ubiquitination and subsequent proteasomal degradation of target proteins. Together with CUL1, RBX1 and a F-box protein, it forms a SCF E3 ubiquitin ligase complex. The functional specificity of this complex depends on the type of F-box protein. In the SCF complex, it serves as an adapter that links the F-box protein to CUL1.</text>
</comment>
<dbReference type="CDD" id="cd18322">
    <property type="entry name" value="BTB_POZ_SKP1"/>
    <property type="match status" value="1"/>
</dbReference>
<gene>
    <name evidence="10" type="primary">ASK4</name>
    <name evidence="10" type="ORF">AXF42_Ash009813</name>
</gene>
<comment type="subunit">
    <text evidence="7">Part of a SCF (SKP1-cullin-F-box) protein ligase complex.</text>
</comment>
<reference evidence="10 11" key="1">
    <citation type="journal article" date="2017" name="Nature">
        <title>The Apostasia genome and the evolution of orchids.</title>
        <authorList>
            <person name="Zhang G.Q."/>
            <person name="Liu K.W."/>
            <person name="Li Z."/>
            <person name="Lohaus R."/>
            <person name="Hsiao Y.Y."/>
            <person name="Niu S.C."/>
            <person name="Wang J.Y."/>
            <person name="Lin Y.C."/>
            <person name="Xu Q."/>
            <person name="Chen L.J."/>
            <person name="Yoshida K."/>
            <person name="Fujiwara S."/>
            <person name="Wang Z.W."/>
            <person name="Zhang Y.Q."/>
            <person name="Mitsuda N."/>
            <person name="Wang M."/>
            <person name="Liu G.H."/>
            <person name="Pecoraro L."/>
            <person name="Huang H.X."/>
            <person name="Xiao X.J."/>
            <person name="Lin M."/>
            <person name="Wu X.Y."/>
            <person name="Wu W.L."/>
            <person name="Chen Y.Y."/>
            <person name="Chang S.B."/>
            <person name="Sakamoto S."/>
            <person name="Ohme-Takagi M."/>
            <person name="Yagi M."/>
            <person name="Zeng S.J."/>
            <person name="Shen C.Y."/>
            <person name="Yeh C.M."/>
            <person name="Luo Y.B."/>
            <person name="Tsai W.C."/>
            <person name="Van de Peer Y."/>
            <person name="Liu Z.J."/>
        </authorList>
    </citation>
    <scope>NUCLEOTIDE SEQUENCE [LARGE SCALE GENOMIC DNA]</scope>
    <source>
        <strain evidence="11">cv. Shenzhen</strain>
        <tissue evidence="10">Stem</tissue>
    </source>
</reference>
<evidence type="ECO:0000256" key="6">
    <source>
        <dbReference type="ARBA" id="ARBA00054396"/>
    </source>
</evidence>
<dbReference type="PIRSF" id="PIRSF028729">
    <property type="entry name" value="E3_ubiquit_lig_SCF_Skp"/>
    <property type="match status" value="1"/>
</dbReference>
<dbReference type="STRING" id="1088818.A0A2I0AX61"/>
<dbReference type="Proteomes" id="UP000236161">
    <property type="component" value="Unassembled WGS sequence"/>
</dbReference>
<keyword evidence="4 7" id="KW-0833">Ubl conjugation pathway</keyword>
<dbReference type="InterPro" id="IPR001232">
    <property type="entry name" value="SKP1-like"/>
</dbReference>
<comment type="subcellular location">
    <subcellularLocation>
        <location evidence="1">Nucleus</location>
    </subcellularLocation>
</comment>